<accession>L8JZN5</accession>
<gene>
    <name evidence="2" type="ORF">C900_05764</name>
</gene>
<proteinExistence type="predicted"/>
<dbReference type="AlphaFoldDB" id="L8JZN5"/>
<reference evidence="2 3" key="1">
    <citation type="submission" date="2012-12" db="EMBL/GenBank/DDBJ databases">
        <title>Genome assembly of Fulvivirga imtechensis AK7.</title>
        <authorList>
            <person name="Nupur N."/>
            <person name="Khatri I."/>
            <person name="Kumar R."/>
            <person name="Subramanian S."/>
            <person name="Pinnaka A."/>
        </authorList>
    </citation>
    <scope>NUCLEOTIDE SEQUENCE [LARGE SCALE GENOMIC DNA]</scope>
    <source>
        <strain evidence="2 3">AK7</strain>
    </source>
</reference>
<feature type="compositionally biased region" description="Acidic residues" evidence="1">
    <location>
        <begin position="23"/>
        <end position="32"/>
    </location>
</feature>
<evidence type="ECO:0000256" key="1">
    <source>
        <dbReference type="SAM" id="MobiDB-lite"/>
    </source>
</evidence>
<dbReference type="EMBL" id="AMZN01000009">
    <property type="protein sequence ID" value="ELR73129.1"/>
    <property type="molecule type" value="Genomic_DNA"/>
</dbReference>
<dbReference type="STRING" id="1237149.C900_05764"/>
<feature type="region of interest" description="Disordered" evidence="1">
    <location>
        <begin position="1"/>
        <end position="41"/>
    </location>
</feature>
<protein>
    <submittedName>
        <fullName evidence="2">Uncharacterized protein</fullName>
    </submittedName>
</protein>
<name>L8JZN5_9BACT</name>
<sequence>MCKKILGGSTTSNGHSTSSTGSDCDDATSDQDVDVKTPEMY</sequence>
<keyword evidence="3" id="KW-1185">Reference proteome</keyword>
<dbReference type="Proteomes" id="UP000011135">
    <property type="component" value="Unassembled WGS sequence"/>
</dbReference>
<evidence type="ECO:0000313" key="2">
    <source>
        <dbReference type="EMBL" id="ELR73129.1"/>
    </source>
</evidence>
<feature type="compositionally biased region" description="Low complexity" evidence="1">
    <location>
        <begin position="7"/>
        <end position="22"/>
    </location>
</feature>
<comment type="caution">
    <text evidence="2">The sequence shown here is derived from an EMBL/GenBank/DDBJ whole genome shotgun (WGS) entry which is preliminary data.</text>
</comment>
<evidence type="ECO:0000313" key="3">
    <source>
        <dbReference type="Proteomes" id="UP000011135"/>
    </source>
</evidence>
<organism evidence="2 3">
    <name type="scientific">Fulvivirga imtechensis AK7</name>
    <dbReference type="NCBI Taxonomy" id="1237149"/>
    <lineage>
        <taxon>Bacteria</taxon>
        <taxon>Pseudomonadati</taxon>
        <taxon>Bacteroidota</taxon>
        <taxon>Cytophagia</taxon>
        <taxon>Cytophagales</taxon>
        <taxon>Fulvivirgaceae</taxon>
        <taxon>Fulvivirga</taxon>
    </lineage>
</organism>